<evidence type="ECO:0000259" key="1">
    <source>
        <dbReference type="Pfam" id="PF01909"/>
    </source>
</evidence>
<dbReference type="RefSeq" id="WP_149677834.1">
    <property type="nucleotide sequence ID" value="NZ_FQZP01000005.1"/>
</dbReference>
<dbReference type="GO" id="GO:0016779">
    <property type="term" value="F:nucleotidyltransferase activity"/>
    <property type="evidence" value="ECO:0007669"/>
    <property type="project" value="InterPro"/>
</dbReference>
<reference evidence="2 3" key="1">
    <citation type="submission" date="2016-11" db="EMBL/GenBank/DDBJ databases">
        <authorList>
            <person name="Varghese N."/>
            <person name="Submissions S."/>
        </authorList>
    </citation>
    <scope>NUCLEOTIDE SEQUENCE [LARGE SCALE GENOMIC DNA]</scope>
    <source>
        <strain evidence="2 3">DSM 19027</strain>
    </source>
</reference>
<keyword evidence="2" id="KW-0808">Transferase</keyword>
<dbReference type="InterPro" id="IPR002934">
    <property type="entry name" value="Polymerase_NTP_transf_dom"/>
</dbReference>
<feature type="domain" description="Polymerase nucleotidyl transferase" evidence="1">
    <location>
        <begin position="5"/>
        <end position="67"/>
    </location>
</feature>
<dbReference type="AlphaFoldDB" id="A0A1M6CMB6"/>
<keyword evidence="3" id="KW-1185">Reference proteome</keyword>
<evidence type="ECO:0000313" key="2">
    <source>
        <dbReference type="EMBL" id="SHI62175.1"/>
    </source>
</evidence>
<dbReference type="Gene3D" id="3.30.460.10">
    <property type="entry name" value="Beta Polymerase, domain 2"/>
    <property type="match status" value="1"/>
</dbReference>
<dbReference type="CDD" id="cd05403">
    <property type="entry name" value="NT_KNTase_like"/>
    <property type="match status" value="1"/>
</dbReference>
<proteinExistence type="predicted"/>
<organism evidence="2 3">
    <name type="scientific">Thermoclostridium caenicola</name>
    <dbReference type="NCBI Taxonomy" id="659425"/>
    <lineage>
        <taxon>Bacteria</taxon>
        <taxon>Bacillati</taxon>
        <taxon>Bacillota</taxon>
        <taxon>Clostridia</taxon>
        <taxon>Eubacteriales</taxon>
        <taxon>Oscillospiraceae</taxon>
        <taxon>Thermoclostridium</taxon>
    </lineage>
</organism>
<evidence type="ECO:0000313" key="3">
    <source>
        <dbReference type="Proteomes" id="UP000324781"/>
    </source>
</evidence>
<gene>
    <name evidence="2" type="ORF">SAMN05444373_100569</name>
</gene>
<name>A0A1M6CMB6_9FIRM</name>
<dbReference type="SUPFAM" id="SSF81301">
    <property type="entry name" value="Nucleotidyltransferase"/>
    <property type="match status" value="1"/>
</dbReference>
<dbReference type="Pfam" id="PF01909">
    <property type="entry name" value="NTP_transf_2"/>
    <property type="match status" value="1"/>
</dbReference>
<dbReference type="Proteomes" id="UP000324781">
    <property type="component" value="Unassembled WGS sequence"/>
</dbReference>
<dbReference type="InterPro" id="IPR043519">
    <property type="entry name" value="NT_sf"/>
</dbReference>
<sequence length="282" mass="31640">MQLDRIVSSLSRVRGVKAIVLGGSQSRGEADQESDYDIGVYYDGDVLDTAALGQCLKELDDGHKDDLLHPPGQWGPWINGGAWLTVDNTPVDILLRDIKRVEEVLRDCTKGRLTIDYQSGHPFGFVNTIYAAETHYCKPLWQDEARELDRLKALLHAEGEYPPLMRTATIGRFLWEAWFSLACGRKAAFKGDTHYAMGSVFRAVCSWLQVLNAVNNRYLMNEKGALKWVDDLTIKPREMASRVCSVYTLMAAGKADEAYRLLDELHSEIAGLSGETVTDRIR</sequence>
<protein>
    <submittedName>
        <fullName evidence="2">Predicted nucleotidyltransferase</fullName>
    </submittedName>
</protein>
<dbReference type="EMBL" id="FQZP01000005">
    <property type="protein sequence ID" value="SHI62175.1"/>
    <property type="molecule type" value="Genomic_DNA"/>
</dbReference>
<accession>A0A1M6CMB6</accession>
<dbReference type="OrthoDB" id="5176171at2"/>